<dbReference type="EMBL" id="RDQH01000015">
    <property type="protein sequence ID" value="RXI10070.1"/>
    <property type="molecule type" value="Genomic_DNA"/>
</dbReference>
<accession>A0A498KPQ1</accession>
<evidence type="ECO:0000313" key="3">
    <source>
        <dbReference type="Proteomes" id="UP000290289"/>
    </source>
</evidence>
<sequence>MSRIILSRSRKVVTTTPRPTTTPPIFAATATAKMEPRLVNLVDPVGPEVPQAPASTTSSMVLPVSVRRAHRRPVLQT</sequence>
<protein>
    <submittedName>
        <fullName evidence="2">Uncharacterized protein</fullName>
    </submittedName>
</protein>
<name>A0A498KPQ1_MALDO</name>
<proteinExistence type="predicted"/>
<comment type="caution">
    <text evidence="2">The sequence shown here is derived from an EMBL/GenBank/DDBJ whole genome shotgun (WGS) entry which is preliminary data.</text>
</comment>
<reference evidence="2 3" key="1">
    <citation type="submission" date="2018-10" db="EMBL/GenBank/DDBJ databases">
        <title>A high-quality apple genome assembly.</title>
        <authorList>
            <person name="Hu J."/>
        </authorList>
    </citation>
    <scope>NUCLEOTIDE SEQUENCE [LARGE SCALE GENOMIC DNA]</scope>
    <source>
        <strain evidence="3">cv. HFTH1</strain>
        <tissue evidence="2">Young leaf</tissue>
    </source>
</reference>
<feature type="region of interest" description="Disordered" evidence="1">
    <location>
        <begin position="1"/>
        <end position="24"/>
    </location>
</feature>
<dbReference type="AlphaFoldDB" id="A0A498KPQ1"/>
<feature type="region of interest" description="Disordered" evidence="1">
    <location>
        <begin position="48"/>
        <end position="77"/>
    </location>
</feature>
<evidence type="ECO:0000256" key="1">
    <source>
        <dbReference type="SAM" id="MobiDB-lite"/>
    </source>
</evidence>
<organism evidence="2 3">
    <name type="scientific">Malus domestica</name>
    <name type="common">Apple</name>
    <name type="synonym">Pyrus malus</name>
    <dbReference type="NCBI Taxonomy" id="3750"/>
    <lineage>
        <taxon>Eukaryota</taxon>
        <taxon>Viridiplantae</taxon>
        <taxon>Streptophyta</taxon>
        <taxon>Embryophyta</taxon>
        <taxon>Tracheophyta</taxon>
        <taxon>Spermatophyta</taxon>
        <taxon>Magnoliopsida</taxon>
        <taxon>eudicotyledons</taxon>
        <taxon>Gunneridae</taxon>
        <taxon>Pentapetalae</taxon>
        <taxon>rosids</taxon>
        <taxon>fabids</taxon>
        <taxon>Rosales</taxon>
        <taxon>Rosaceae</taxon>
        <taxon>Amygdaloideae</taxon>
        <taxon>Maleae</taxon>
        <taxon>Malus</taxon>
    </lineage>
</organism>
<feature type="compositionally biased region" description="Basic residues" evidence="1">
    <location>
        <begin position="67"/>
        <end position="77"/>
    </location>
</feature>
<gene>
    <name evidence="2" type="ORF">DVH24_031522</name>
</gene>
<evidence type="ECO:0000313" key="2">
    <source>
        <dbReference type="EMBL" id="RXI10070.1"/>
    </source>
</evidence>
<feature type="compositionally biased region" description="Low complexity" evidence="1">
    <location>
        <begin position="14"/>
        <end position="24"/>
    </location>
</feature>
<keyword evidence="3" id="KW-1185">Reference proteome</keyword>
<dbReference type="Proteomes" id="UP000290289">
    <property type="component" value="Unassembled WGS sequence"/>
</dbReference>